<gene>
    <name evidence="2" type="ORF">PSQ19_02210</name>
</gene>
<feature type="transmembrane region" description="Helical" evidence="1">
    <location>
        <begin position="115"/>
        <end position="138"/>
    </location>
</feature>
<evidence type="ECO:0000256" key="1">
    <source>
        <dbReference type="SAM" id="Phobius"/>
    </source>
</evidence>
<name>A0ABY7YPD1_9HYPH</name>
<dbReference type="Proteomes" id="UP001220530">
    <property type="component" value="Chromosome"/>
</dbReference>
<reference evidence="2 3" key="1">
    <citation type="submission" date="2023-02" db="EMBL/GenBank/DDBJ databases">
        <title>Devosia algicola sp. nov., isolated from the phycosphere of marine algae.</title>
        <authorList>
            <person name="Kim J.M."/>
            <person name="Lee J.K."/>
            <person name="Choi B.J."/>
            <person name="Bayburt H."/>
            <person name="Jeon C.O."/>
        </authorList>
    </citation>
    <scope>NUCLEOTIDE SEQUENCE [LARGE SCALE GENOMIC DNA]</scope>
    <source>
        <strain evidence="2 3">G20-9</strain>
    </source>
</reference>
<feature type="transmembrane region" description="Helical" evidence="1">
    <location>
        <begin position="159"/>
        <end position="181"/>
    </location>
</feature>
<sequence>MSNLISRFHLLLLAVLLAITGVILMRVPDDFSYAAHWGAHSQPDWLWPRNLALSGAPIAAFLIMLVFIGLGLGLTKNRLLLTRHILDPALTVLLTVIDAVQMGFLLIGIGSDLDLIKLTAYGLGALLVVVGVVMAEAERNSYAGLRLPWPIRGDRTWRIVHRTTGIAFGMAGAGLLAAAWLNADLSLLLLALILAVTCPVAVAALATALVPER</sequence>
<keyword evidence="1" id="KW-1133">Transmembrane helix</keyword>
<protein>
    <submittedName>
        <fullName evidence="2">SdpI family protein</fullName>
    </submittedName>
</protein>
<dbReference type="PANTHER" id="PTHR37810:SF5">
    <property type="entry name" value="IMMUNITY PROTEIN SDPI"/>
    <property type="match status" value="1"/>
</dbReference>
<dbReference type="EMBL" id="CP118246">
    <property type="protein sequence ID" value="WDR03042.1"/>
    <property type="molecule type" value="Genomic_DNA"/>
</dbReference>
<keyword evidence="1" id="KW-0812">Transmembrane</keyword>
<dbReference type="RefSeq" id="WP_282219444.1">
    <property type="nucleotide sequence ID" value="NZ_CP118246.1"/>
</dbReference>
<feature type="transmembrane region" description="Helical" evidence="1">
    <location>
        <begin position="85"/>
        <end position="109"/>
    </location>
</feature>
<keyword evidence="1" id="KW-0472">Membrane</keyword>
<evidence type="ECO:0000313" key="3">
    <source>
        <dbReference type="Proteomes" id="UP001220530"/>
    </source>
</evidence>
<dbReference type="InterPro" id="IPR025962">
    <property type="entry name" value="SdpI/YhfL"/>
</dbReference>
<keyword evidence="3" id="KW-1185">Reference proteome</keyword>
<accession>A0ABY7YPD1</accession>
<organism evidence="2 3">
    <name type="scientific">Devosia algicola</name>
    <dbReference type="NCBI Taxonomy" id="3026418"/>
    <lineage>
        <taxon>Bacteria</taxon>
        <taxon>Pseudomonadati</taxon>
        <taxon>Pseudomonadota</taxon>
        <taxon>Alphaproteobacteria</taxon>
        <taxon>Hyphomicrobiales</taxon>
        <taxon>Devosiaceae</taxon>
        <taxon>Devosia</taxon>
    </lineage>
</organism>
<proteinExistence type="predicted"/>
<dbReference type="PANTHER" id="PTHR37810">
    <property type="entry name" value="IMMUNITY PROTEIN SDPI"/>
    <property type="match status" value="1"/>
</dbReference>
<evidence type="ECO:0000313" key="2">
    <source>
        <dbReference type="EMBL" id="WDR03042.1"/>
    </source>
</evidence>
<dbReference type="Pfam" id="PF13630">
    <property type="entry name" value="SdpI"/>
    <property type="match status" value="1"/>
</dbReference>
<feature type="transmembrane region" description="Helical" evidence="1">
    <location>
        <begin position="187"/>
        <end position="210"/>
    </location>
</feature>
<feature type="transmembrane region" description="Helical" evidence="1">
    <location>
        <begin position="51"/>
        <end position="73"/>
    </location>
</feature>